<dbReference type="EMBL" id="BMAW01001101">
    <property type="protein sequence ID" value="GFS72537.1"/>
    <property type="molecule type" value="Genomic_DNA"/>
</dbReference>
<sequence length="101" mass="11242">MLESINNIDIERRIVIEKATQIEIHGFSDALERCFGAVVYCRSFSSTGETMARLVTSKSRVSPVKKPYNPKVGIVCCSLTIKVSEKSPCCNKTGNNRILME</sequence>
<dbReference type="InterPro" id="IPR008042">
    <property type="entry name" value="Retrotrans_Pao"/>
</dbReference>
<proteinExistence type="predicted"/>
<dbReference type="Proteomes" id="UP000887013">
    <property type="component" value="Unassembled WGS sequence"/>
</dbReference>
<dbReference type="OrthoDB" id="6435651at2759"/>
<comment type="caution">
    <text evidence="1">The sequence shown here is derived from an EMBL/GenBank/DDBJ whole genome shotgun (WGS) entry which is preliminary data.</text>
</comment>
<evidence type="ECO:0000313" key="2">
    <source>
        <dbReference type="Proteomes" id="UP000887013"/>
    </source>
</evidence>
<evidence type="ECO:0000313" key="1">
    <source>
        <dbReference type="EMBL" id="GFS72537.1"/>
    </source>
</evidence>
<dbReference type="AlphaFoldDB" id="A0A8X6MQP5"/>
<name>A0A8X6MQP5_NEPPI</name>
<protein>
    <submittedName>
        <fullName evidence="1">Uncharacterized protein</fullName>
    </submittedName>
</protein>
<gene>
    <name evidence="1" type="primary">X975_01402</name>
    <name evidence="1" type="ORF">NPIL_568521</name>
</gene>
<accession>A0A8X6MQP5</accession>
<organism evidence="1 2">
    <name type="scientific">Nephila pilipes</name>
    <name type="common">Giant wood spider</name>
    <name type="synonym">Nephila maculata</name>
    <dbReference type="NCBI Taxonomy" id="299642"/>
    <lineage>
        <taxon>Eukaryota</taxon>
        <taxon>Metazoa</taxon>
        <taxon>Ecdysozoa</taxon>
        <taxon>Arthropoda</taxon>
        <taxon>Chelicerata</taxon>
        <taxon>Arachnida</taxon>
        <taxon>Araneae</taxon>
        <taxon>Araneomorphae</taxon>
        <taxon>Entelegynae</taxon>
        <taxon>Araneoidea</taxon>
        <taxon>Nephilidae</taxon>
        <taxon>Nephila</taxon>
    </lineage>
</organism>
<dbReference type="Pfam" id="PF05380">
    <property type="entry name" value="Peptidase_A17"/>
    <property type="match status" value="1"/>
</dbReference>
<keyword evidence="2" id="KW-1185">Reference proteome</keyword>
<reference evidence="1" key="1">
    <citation type="submission" date="2020-08" db="EMBL/GenBank/DDBJ databases">
        <title>Multicomponent nature underlies the extraordinary mechanical properties of spider dragline silk.</title>
        <authorList>
            <person name="Kono N."/>
            <person name="Nakamura H."/>
            <person name="Mori M."/>
            <person name="Yoshida Y."/>
            <person name="Ohtoshi R."/>
            <person name="Malay A.D."/>
            <person name="Moran D.A.P."/>
            <person name="Tomita M."/>
            <person name="Numata K."/>
            <person name="Arakawa K."/>
        </authorList>
    </citation>
    <scope>NUCLEOTIDE SEQUENCE</scope>
</reference>